<dbReference type="EMBL" id="LXQA010056451">
    <property type="protein sequence ID" value="MCI04774.1"/>
    <property type="molecule type" value="Genomic_DNA"/>
</dbReference>
<reference evidence="1 2" key="1">
    <citation type="journal article" date="2018" name="Front. Plant Sci.">
        <title>Red Clover (Trifolium pratense) and Zigzag Clover (T. medium) - A Picture of Genomic Similarities and Differences.</title>
        <authorList>
            <person name="Dluhosova J."/>
            <person name="Istvanek J."/>
            <person name="Nedelnik J."/>
            <person name="Repkova J."/>
        </authorList>
    </citation>
    <scope>NUCLEOTIDE SEQUENCE [LARGE SCALE GENOMIC DNA]</scope>
    <source>
        <strain evidence="2">cv. 10/8</strain>
        <tissue evidence="1">Leaf</tissue>
    </source>
</reference>
<accession>A0A392NZ89</accession>
<sequence>MKDMGDTSYVIDIKIQRDNVRRILGRYQSNPDMKHWKAVKKLMRKSTSGYIFMLAGGAIS</sequence>
<evidence type="ECO:0000313" key="1">
    <source>
        <dbReference type="EMBL" id="MCI04774.1"/>
    </source>
</evidence>
<comment type="caution">
    <text evidence="1">The sequence shown here is derived from an EMBL/GenBank/DDBJ whole genome shotgun (WGS) entry which is preliminary data.</text>
</comment>
<organism evidence="1 2">
    <name type="scientific">Trifolium medium</name>
    <dbReference type="NCBI Taxonomy" id="97028"/>
    <lineage>
        <taxon>Eukaryota</taxon>
        <taxon>Viridiplantae</taxon>
        <taxon>Streptophyta</taxon>
        <taxon>Embryophyta</taxon>
        <taxon>Tracheophyta</taxon>
        <taxon>Spermatophyta</taxon>
        <taxon>Magnoliopsida</taxon>
        <taxon>eudicotyledons</taxon>
        <taxon>Gunneridae</taxon>
        <taxon>Pentapetalae</taxon>
        <taxon>rosids</taxon>
        <taxon>fabids</taxon>
        <taxon>Fabales</taxon>
        <taxon>Fabaceae</taxon>
        <taxon>Papilionoideae</taxon>
        <taxon>50 kb inversion clade</taxon>
        <taxon>NPAAA clade</taxon>
        <taxon>Hologalegina</taxon>
        <taxon>IRL clade</taxon>
        <taxon>Trifolieae</taxon>
        <taxon>Trifolium</taxon>
    </lineage>
</organism>
<keyword evidence="2" id="KW-1185">Reference proteome</keyword>
<dbReference type="Proteomes" id="UP000265520">
    <property type="component" value="Unassembled WGS sequence"/>
</dbReference>
<evidence type="ECO:0008006" key="3">
    <source>
        <dbReference type="Google" id="ProtNLM"/>
    </source>
</evidence>
<dbReference type="AlphaFoldDB" id="A0A392NZ89"/>
<evidence type="ECO:0000313" key="2">
    <source>
        <dbReference type="Proteomes" id="UP000265520"/>
    </source>
</evidence>
<protein>
    <recommendedName>
        <fullName evidence="3">Retrovirus-related Pol polyprotein from transposon TNT 1-94</fullName>
    </recommendedName>
</protein>
<proteinExistence type="predicted"/>
<name>A0A392NZ89_9FABA</name>